<dbReference type="EMBL" id="KF602048">
    <property type="protein sequence ID" value="AHE39118.1"/>
    <property type="molecule type" value="Genomic_DNA"/>
</dbReference>
<geneLocation type="plasmid" evidence="2">
    <name>pFRL3</name>
</geneLocation>
<dbReference type="AlphaFoldDB" id="V9Z4R0"/>
<dbReference type="CDD" id="cd00093">
    <property type="entry name" value="HTH_XRE"/>
    <property type="match status" value="1"/>
</dbReference>
<keyword evidence="2" id="KW-0614">Plasmid</keyword>
<dbReference type="GO" id="GO:0003677">
    <property type="term" value="F:DNA binding"/>
    <property type="evidence" value="ECO:0007669"/>
    <property type="project" value="UniProtKB-KW"/>
</dbReference>
<dbReference type="RefSeq" id="WP_024126499.1">
    <property type="nucleotide sequence ID" value="NC_023283.1"/>
</dbReference>
<dbReference type="InterPro" id="IPR001387">
    <property type="entry name" value="Cro/C1-type_HTH"/>
</dbReference>
<feature type="domain" description="HTH cro/C1-type" evidence="1">
    <location>
        <begin position="11"/>
        <end position="65"/>
    </location>
</feature>
<keyword evidence="2" id="KW-0238">DNA-binding</keyword>
<evidence type="ECO:0000259" key="1">
    <source>
        <dbReference type="PROSITE" id="PS50943"/>
    </source>
</evidence>
<accession>V9Z4R0</accession>
<reference evidence="2" key="1">
    <citation type="submission" date="2013-09" db="EMBL/GenBank/DDBJ databases">
        <title>Complete nucleotide sequence of Streptomyces linear plasmid pFRL3.</title>
        <authorList>
            <person name="Chen Z."/>
            <person name="Fang P."/>
            <person name="Qin Z."/>
        </authorList>
    </citation>
    <scope>NUCLEOTIDE SEQUENCE</scope>
    <source>
        <plasmid evidence="2">pFRL3</plasmid>
    </source>
</reference>
<evidence type="ECO:0000313" key="2">
    <source>
        <dbReference type="EMBL" id="AHE39118.1"/>
    </source>
</evidence>
<dbReference type="InterPro" id="IPR010982">
    <property type="entry name" value="Lambda_DNA-bd_dom_sf"/>
</dbReference>
<dbReference type="PROSITE" id="PS50943">
    <property type="entry name" value="HTH_CROC1"/>
    <property type="match status" value="1"/>
</dbReference>
<name>V9Z4R0_9ACTN</name>
<protein>
    <submittedName>
        <fullName evidence="2">Putative Xre family DNA-binding protein</fullName>
    </submittedName>
</protein>
<organism evidence="2">
    <name type="scientific">Streptomyces sp. FR1</name>
    <dbReference type="NCBI Taxonomy" id="349971"/>
    <lineage>
        <taxon>Bacteria</taxon>
        <taxon>Bacillati</taxon>
        <taxon>Actinomycetota</taxon>
        <taxon>Actinomycetes</taxon>
        <taxon>Kitasatosporales</taxon>
        <taxon>Streptomycetaceae</taxon>
        <taxon>Streptomyces</taxon>
    </lineage>
</organism>
<gene>
    <name evidence="2" type="ORF">pFRL3_341c</name>
</gene>
<dbReference type="Pfam" id="PF01381">
    <property type="entry name" value="HTH_3"/>
    <property type="match status" value="1"/>
</dbReference>
<dbReference type="Gene3D" id="1.10.260.40">
    <property type="entry name" value="lambda repressor-like DNA-binding domains"/>
    <property type="match status" value="2"/>
</dbReference>
<dbReference type="SUPFAM" id="SSF47413">
    <property type="entry name" value="lambda repressor-like DNA-binding domains"/>
    <property type="match status" value="1"/>
</dbReference>
<dbReference type="SMART" id="SM00530">
    <property type="entry name" value="HTH_XRE"/>
    <property type="match status" value="2"/>
</dbReference>
<proteinExistence type="predicted"/>
<sequence>MPERIFDGSKLRERRVIARKSQTSVAAAIGVRTNQVSKWETNQATPPQERLPGIARAVDADLDELFPRLGPPDLIDLRCDAGMTRADTTEFTKTRSAMAVRSAEEGKRPLTEEHELALSKAYGVTLADLRAAQKRSFGYDVPAVVPLRAVPAPEDQVIAERIAYVRDEVFGGELPSDAEIASAGNRKSGRPLLTEDLVQGLREGTQTQTSEDVLDALALALNLPPVYMHTSDPQIARLVVSAQVVRNSYTIRAARGGENGIPESARAELADFISDTMAEILGESGGAK</sequence>